<proteinExistence type="predicted"/>
<dbReference type="EMBL" id="RKHG01000001">
    <property type="protein sequence ID" value="ROR54957.1"/>
    <property type="molecule type" value="Genomic_DNA"/>
</dbReference>
<sequence>MRASTIRGVLMTEFFEAFSNGARHLREEREFQQVNVVQAKRSGRGPQPLDLESGRIVLVRPVEHLPGVQLSVCPAEARDFPTVARIAVRAYLDAGDLRHDDPYVDVLRDVEGRSREAEVWVVMDDVGPPALPLVGLRPGSGAGLVSAPRRPPHRLPSGAPEVAPAWPPTDVDGQAGSQPQPMSGHRLPVRRARRGPAPGPGRCRRHRGRPRRPPCTAPG</sequence>
<accession>A0A3N1ZWV3</accession>
<protein>
    <submittedName>
        <fullName evidence="2">Uncharacterized protein</fullName>
    </submittedName>
</protein>
<dbReference type="AlphaFoldDB" id="A0A3N1ZWV3"/>
<comment type="caution">
    <text evidence="2">The sequence shown here is derived from an EMBL/GenBank/DDBJ whole genome shotgun (WGS) entry which is preliminary data.</text>
</comment>
<gene>
    <name evidence="2" type="ORF">EDD41_2195</name>
</gene>
<name>A0A3N1ZWV3_9ACTN</name>
<evidence type="ECO:0000256" key="1">
    <source>
        <dbReference type="SAM" id="MobiDB-lite"/>
    </source>
</evidence>
<reference evidence="2 3" key="1">
    <citation type="submission" date="2018-11" db="EMBL/GenBank/DDBJ databases">
        <title>Sequencing the genomes of 1000 actinobacteria strains.</title>
        <authorList>
            <person name="Klenk H.-P."/>
        </authorList>
    </citation>
    <scope>NUCLEOTIDE SEQUENCE [LARGE SCALE GENOMIC DNA]</scope>
    <source>
        <strain evidence="2 3">DSM 10546</strain>
    </source>
</reference>
<evidence type="ECO:0000313" key="2">
    <source>
        <dbReference type="EMBL" id="ROR54957.1"/>
    </source>
</evidence>
<dbReference type="Proteomes" id="UP000275749">
    <property type="component" value="Unassembled WGS sequence"/>
</dbReference>
<feature type="compositionally biased region" description="Basic residues" evidence="1">
    <location>
        <begin position="202"/>
        <end position="212"/>
    </location>
</feature>
<feature type="region of interest" description="Disordered" evidence="1">
    <location>
        <begin position="142"/>
        <end position="219"/>
    </location>
</feature>
<evidence type="ECO:0000313" key="3">
    <source>
        <dbReference type="Proteomes" id="UP000275749"/>
    </source>
</evidence>
<organism evidence="2 3">
    <name type="scientific">Luteococcus japonicus</name>
    <dbReference type="NCBI Taxonomy" id="33984"/>
    <lineage>
        <taxon>Bacteria</taxon>
        <taxon>Bacillati</taxon>
        <taxon>Actinomycetota</taxon>
        <taxon>Actinomycetes</taxon>
        <taxon>Propionibacteriales</taxon>
        <taxon>Propionibacteriaceae</taxon>
        <taxon>Luteococcus</taxon>
    </lineage>
</organism>